<evidence type="ECO:0000313" key="4">
    <source>
        <dbReference type="Proteomes" id="UP001219525"/>
    </source>
</evidence>
<keyword evidence="2" id="KW-0732">Signal</keyword>
<gene>
    <name evidence="3" type="ORF">GGX14DRAFT_651194</name>
</gene>
<dbReference type="EMBL" id="JARJCW010000005">
    <property type="protein sequence ID" value="KAJ7224618.1"/>
    <property type="molecule type" value="Genomic_DNA"/>
</dbReference>
<evidence type="ECO:0000256" key="2">
    <source>
        <dbReference type="SAM" id="SignalP"/>
    </source>
</evidence>
<reference evidence="3" key="1">
    <citation type="submission" date="2023-03" db="EMBL/GenBank/DDBJ databases">
        <title>Massive genome expansion in bonnet fungi (Mycena s.s.) driven by repeated elements and novel gene families across ecological guilds.</title>
        <authorList>
            <consortium name="Lawrence Berkeley National Laboratory"/>
            <person name="Harder C.B."/>
            <person name="Miyauchi S."/>
            <person name="Viragh M."/>
            <person name="Kuo A."/>
            <person name="Thoen E."/>
            <person name="Andreopoulos B."/>
            <person name="Lu D."/>
            <person name="Skrede I."/>
            <person name="Drula E."/>
            <person name="Henrissat B."/>
            <person name="Morin E."/>
            <person name="Kohler A."/>
            <person name="Barry K."/>
            <person name="LaButti K."/>
            <person name="Morin E."/>
            <person name="Salamov A."/>
            <person name="Lipzen A."/>
            <person name="Mereny Z."/>
            <person name="Hegedus B."/>
            <person name="Baldrian P."/>
            <person name="Stursova M."/>
            <person name="Weitz H."/>
            <person name="Taylor A."/>
            <person name="Grigoriev I.V."/>
            <person name="Nagy L.G."/>
            <person name="Martin F."/>
            <person name="Kauserud H."/>
        </authorList>
    </citation>
    <scope>NUCLEOTIDE SEQUENCE</scope>
    <source>
        <strain evidence="3">9144</strain>
    </source>
</reference>
<dbReference type="Proteomes" id="UP001219525">
    <property type="component" value="Unassembled WGS sequence"/>
</dbReference>
<dbReference type="AlphaFoldDB" id="A0AAD7E2E5"/>
<feature type="signal peptide" evidence="2">
    <location>
        <begin position="1"/>
        <end position="20"/>
    </location>
</feature>
<evidence type="ECO:0000313" key="3">
    <source>
        <dbReference type="EMBL" id="KAJ7224618.1"/>
    </source>
</evidence>
<protein>
    <submittedName>
        <fullName evidence="3">Uncharacterized protein</fullName>
    </submittedName>
</protein>
<keyword evidence="4" id="KW-1185">Reference proteome</keyword>
<feature type="chain" id="PRO_5042153340" evidence="2">
    <location>
        <begin position="21"/>
        <end position="307"/>
    </location>
</feature>
<accession>A0AAD7E2E5</accession>
<sequence length="307" mass="32987">MSPPSWTASMLLELPFELLALAPGVSTVCLGVNTATLGMHDAAAPTAPPCPAPGLVTVSLFLEKQRTCQARAPHVRESNRCNARRCGDVCGAAPTGAHRAPARDAQQLANEHSVVEGGTRTHDNASARHPLAASSAVSGSVADTPAGHAGSVLRWMDTLGYYPTLEKPFKFMEMGDKNHKIHATYNFAPTFCRFVPGYAADMLHKDYHEIRSTYLHNRIEHDASLTPNAAPKRATNPDFTFDAIHKVFGSSSSSLTPYGCMHASPRGAFAAASQTISAARSLSPRPRAQDSLWRVDRGIAHQRRGPD</sequence>
<feature type="compositionally biased region" description="Basic and acidic residues" evidence="1">
    <location>
        <begin position="293"/>
        <end position="307"/>
    </location>
</feature>
<organism evidence="3 4">
    <name type="scientific">Mycena pura</name>
    <dbReference type="NCBI Taxonomy" id="153505"/>
    <lineage>
        <taxon>Eukaryota</taxon>
        <taxon>Fungi</taxon>
        <taxon>Dikarya</taxon>
        <taxon>Basidiomycota</taxon>
        <taxon>Agaricomycotina</taxon>
        <taxon>Agaricomycetes</taxon>
        <taxon>Agaricomycetidae</taxon>
        <taxon>Agaricales</taxon>
        <taxon>Marasmiineae</taxon>
        <taxon>Mycenaceae</taxon>
        <taxon>Mycena</taxon>
    </lineage>
</organism>
<evidence type="ECO:0000256" key="1">
    <source>
        <dbReference type="SAM" id="MobiDB-lite"/>
    </source>
</evidence>
<comment type="caution">
    <text evidence="3">The sequence shown here is derived from an EMBL/GenBank/DDBJ whole genome shotgun (WGS) entry which is preliminary data.</text>
</comment>
<proteinExistence type="predicted"/>
<feature type="region of interest" description="Disordered" evidence="1">
    <location>
        <begin position="280"/>
        <end position="307"/>
    </location>
</feature>
<name>A0AAD7E2E5_9AGAR</name>